<dbReference type="NCBIfam" id="TIGR02210">
    <property type="entry name" value="rodA_shape"/>
    <property type="match status" value="1"/>
</dbReference>
<dbReference type="InterPro" id="IPR018365">
    <property type="entry name" value="Cell_cycle_FtsW-rel_CS"/>
</dbReference>
<dbReference type="PROSITE" id="PS00428">
    <property type="entry name" value="FTSW_RODA_SPOVE"/>
    <property type="match status" value="1"/>
</dbReference>
<dbReference type="PANTHER" id="PTHR30474">
    <property type="entry name" value="CELL CYCLE PROTEIN"/>
    <property type="match status" value="1"/>
</dbReference>
<keyword evidence="9 11" id="KW-0472">Membrane</keyword>
<evidence type="ECO:0000313" key="12">
    <source>
        <dbReference type="EMBL" id="GIT94609.1"/>
    </source>
</evidence>
<comment type="similarity">
    <text evidence="11">Belongs to the SEDS family. MrdB/RodA subfamily.</text>
</comment>
<evidence type="ECO:0000256" key="4">
    <source>
        <dbReference type="ARBA" id="ARBA00022679"/>
    </source>
</evidence>
<evidence type="ECO:0000313" key="13">
    <source>
        <dbReference type="Proteomes" id="UP000786693"/>
    </source>
</evidence>
<keyword evidence="4 11" id="KW-0808">Transferase</keyword>
<comment type="caution">
    <text evidence="12">The sequence shown here is derived from an EMBL/GenBank/DDBJ whole genome shotgun (WGS) entry which is preliminary data.</text>
</comment>
<evidence type="ECO:0000256" key="7">
    <source>
        <dbReference type="ARBA" id="ARBA00022984"/>
    </source>
</evidence>
<evidence type="ECO:0000256" key="6">
    <source>
        <dbReference type="ARBA" id="ARBA00022960"/>
    </source>
</evidence>
<feature type="transmembrane region" description="Helical" evidence="11">
    <location>
        <begin position="55"/>
        <end position="75"/>
    </location>
</feature>
<organism evidence="12 13">
    <name type="scientific">Jannaschia pagri</name>
    <dbReference type="NCBI Taxonomy" id="2829797"/>
    <lineage>
        <taxon>Bacteria</taxon>
        <taxon>Pseudomonadati</taxon>
        <taxon>Pseudomonadota</taxon>
        <taxon>Alphaproteobacteria</taxon>
        <taxon>Rhodobacterales</taxon>
        <taxon>Roseobacteraceae</taxon>
        <taxon>Jannaschia</taxon>
    </lineage>
</organism>
<protein>
    <recommendedName>
        <fullName evidence="11">Peptidoglycan glycosyltransferase MrdB</fullName>
        <shortName evidence="11">PGT</shortName>
        <ecNumber evidence="11">2.4.99.28</ecNumber>
    </recommendedName>
    <alternativeName>
        <fullName evidence="11">Cell elongation protein RodA</fullName>
    </alternativeName>
    <alternativeName>
        <fullName evidence="11">Cell wall polymerase</fullName>
    </alternativeName>
    <alternativeName>
        <fullName evidence="11">Peptidoglycan polymerase</fullName>
        <shortName evidence="11">PG polymerase</shortName>
    </alternativeName>
</protein>
<keyword evidence="2 11" id="KW-1003">Cell membrane</keyword>
<evidence type="ECO:0000256" key="10">
    <source>
        <dbReference type="ARBA" id="ARBA00023316"/>
    </source>
</evidence>
<dbReference type="Pfam" id="PF01098">
    <property type="entry name" value="FTSW_RODA_SPOVE"/>
    <property type="match status" value="1"/>
</dbReference>
<keyword evidence="11" id="KW-0997">Cell inner membrane</keyword>
<evidence type="ECO:0000256" key="1">
    <source>
        <dbReference type="ARBA" id="ARBA00004141"/>
    </source>
</evidence>
<feature type="transmembrane region" description="Helical" evidence="11">
    <location>
        <begin position="315"/>
        <end position="339"/>
    </location>
</feature>
<feature type="transmembrane region" description="Helical" evidence="11">
    <location>
        <begin position="144"/>
        <end position="162"/>
    </location>
</feature>
<keyword evidence="7 11" id="KW-0573">Peptidoglycan synthesis</keyword>
<keyword evidence="5 11" id="KW-0812">Transmembrane</keyword>
<dbReference type="Proteomes" id="UP000786693">
    <property type="component" value="Unassembled WGS sequence"/>
</dbReference>
<feature type="transmembrane region" description="Helical" evidence="11">
    <location>
        <begin position="20"/>
        <end position="43"/>
    </location>
</feature>
<dbReference type="InterPro" id="IPR001182">
    <property type="entry name" value="FtsW/RodA"/>
</dbReference>
<name>A0ABQ4NJM8_9RHOB</name>
<dbReference type="InterPro" id="IPR011923">
    <property type="entry name" value="RodA/MrdB"/>
</dbReference>
<keyword evidence="8 11" id="KW-1133">Transmembrane helix</keyword>
<feature type="transmembrane region" description="Helical" evidence="11">
    <location>
        <begin position="81"/>
        <end position="99"/>
    </location>
</feature>
<evidence type="ECO:0000256" key="11">
    <source>
        <dbReference type="HAMAP-Rule" id="MF_02079"/>
    </source>
</evidence>
<evidence type="ECO:0000256" key="9">
    <source>
        <dbReference type="ARBA" id="ARBA00023136"/>
    </source>
</evidence>
<comment type="catalytic activity">
    <reaction evidence="11">
        <text>[GlcNAc-(1-&gt;4)-Mur2Ac(oyl-L-Ala-gamma-D-Glu-L-Lys-D-Ala-D-Ala)](n)-di-trans,octa-cis-undecaprenyl diphosphate + beta-D-GlcNAc-(1-&gt;4)-Mur2Ac(oyl-L-Ala-gamma-D-Glu-L-Lys-D-Ala-D-Ala)-di-trans,octa-cis-undecaprenyl diphosphate = [GlcNAc-(1-&gt;4)-Mur2Ac(oyl-L-Ala-gamma-D-Glu-L-Lys-D-Ala-D-Ala)](n+1)-di-trans,octa-cis-undecaprenyl diphosphate + di-trans,octa-cis-undecaprenyl diphosphate + H(+)</text>
        <dbReference type="Rhea" id="RHEA:23708"/>
        <dbReference type="Rhea" id="RHEA-COMP:9602"/>
        <dbReference type="Rhea" id="RHEA-COMP:9603"/>
        <dbReference type="ChEBI" id="CHEBI:15378"/>
        <dbReference type="ChEBI" id="CHEBI:58405"/>
        <dbReference type="ChEBI" id="CHEBI:60033"/>
        <dbReference type="ChEBI" id="CHEBI:78435"/>
        <dbReference type="EC" id="2.4.99.28"/>
    </reaction>
</comment>
<dbReference type="RefSeq" id="WP_220748132.1">
    <property type="nucleotide sequence ID" value="NZ_BPFH01000002.1"/>
</dbReference>
<dbReference type="EC" id="2.4.99.28" evidence="11"/>
<keyword evidence="13" id="KW-1185">Reference proteome</keyword>
<feature type="transmembrane region" description="Helical" evidence="11">
    <location>
        <begin position="351"/>
        <end position="369"/>
    </location>
</feature>
<keyword evidence="3 11" id="KW-0328">Glycosyltransferase</keyword>
<proteinExistence type="inferred from homology"/>
<evidence type="ECO:0000256" key="5">
    <source>
        <dbReference type="ARBA" id="ARBA00022692"/>
    </source>
</evidence>
<dbReference type="EMBL" id="BPFH01000002">
    <property type="protein sequence ID" value="GIT94609.1"/>
    <property type="molecule type" value="Genomic_DNA"/>
</dbReference>
<feature type="transmembrane region" description="Helical" evidence="11">
    <location>
        <begin position="285"/>
        <end position="308"/>
    </location>
</feature>
<evidence type="ECO:0000256" key="2">
    <source>
        <dbReference type="ARBA" id="ARBA00022475"/>
    </source>
</evidence>
<comment type="subcellular location">
    <subcellularLocation>
        <location evidence="11">Cell inner membrane</location>
        <topology evidence="11">Multi-pass membrane protein</topology>
    </subcellularLocation>
    <subcellularLocation>
        <location evidence="1">Membrane</location>
        <topology evidence="1">Multi-pass membrane protein</topology>
    </subcellularLocation>
</comment>
<gene>
    <name evidence="11 12" type="primary">rodA</name>
    <name evidence="11" type="synonym">mrdB</name>
    <name evidence="12" type="ORF">JANAI62_12320</name>
</gene>
<accession>A0ABQ4NJM8</accession>
<reference evidence="12 13" key="1">
    <citation type="submission" date="2021-05" db="EMBL/GenBank/DDBJ databases">
        <title>Bacteria Genome sequencing.</title>
        <authorList>
            <person name="Takabe Y."/>
            <person name="Nakajima Y."/>
            <person name="Suzuki S."/>
            <person name="Shiozaki T."/>
        </authorList>
    </citation>
    <scope>NUCLEOTIDE SEQUENCE [LARGE SCALE GENOMIC DNA]</scope>
    <source>
        <strain evidence="12 13">AI_62</strain>
    </source>
</reference>
<evidence type="ECO:0000256" key="8">
    <source>
        <dbReference type="ARBA" id="ARBA00022989"/>
    </source>
</evidence>
<keyword evidence="10 11" id="KW-0961">Cell wall biogenesis/degradation</keyword>
<keyword evidence="6 11" id="KW-0133">Cell shape</keyword>
<sequence>MSYLEYNVARVPQGLQKVLAMNWALVLLIAATAGIGFIVLYSVAGGDWRWAEPQMYRFGLGLGVMFVAAMIPIWFWRNVSAMAYGLTLVLLLAVEFVGSTGGGAQRWIDLGFMRLQPSELMKVSLVLMLAAYYDWLPPSRVSRPQWVLVPVVIILVPVFLVLKQPDLGTSILLVTGGGAVMFLAGVHWAYFATVIAGAVGLVTAVLQSRGTDWQLIKDYQYRRIDTFLNPETDPLGAGYHITQSKIALGSGGWTGKGFMQGTQARLNFLPEKHTDFIFTTLAEEFGFIGALSLLVLYLLIIAFCVVSALRMKDRFAALVTLGIAVAFFLFFAVNMSMVMGLAPVVGVPLPLVSYGGSAMLVLMLAFGIVQSAHVHRPRAAGEGRLLRR</sequence>
<comment type="pathway">
    <text evidence="11">Cell wall biogenesis; peptidoglycan biosynthesis.</text>
</comment>
<evidence type="ECO:0000256" key="3">
    <source>
        <dbReference type="ARBA" id="ARBA00022676"/>
    </source>
</evidence>
<comment type="function">
    <text evidence="11">Peptidoglycan polymerase that is essential for cell wall elongation.</text>
</comment>
<dbReference type="HAMAP" id="MF_02079">
    <property type="entry name" value="PGT_RodA"/>
    <property type="match status" value="1"/>
</dbReference>
<feature type="transmembrane region" description="Helical" evidence="11">
    <location>
        <begin position="171"/>
        <end position="191"/>
    </location>
</feature>
<dbReference type="PANTHER" id="PTHR30474:SF1">
    <property type="entry name" value="PEPTIDOGLYCAN GLYCOSYLTRANSFERASE MRDB"/>
    <property type="match status" value="1"/>
</dbReference>